<dbReference type="PANTHER" id="PTHR43163">
    <property type="entry name" value="DIPEPTIDE TRANSPORT SYSTEM PERMEASE PROTEIN DPPB-RELATED"/>
    <property type="match status" value="1"/>
</dbReference>
<feature type="domain" description="ABC transmembrane type-1" evidence="8">
    <location>
        <begin position="97"/>
        <end position="298"/>
    </location>
</feature>
<keyword evidence="2 7" id="KW-0813">Transport</keyword>
<dbReference type="eggNOG" id="COG0601">
    <property type="taxonomic scope" value="Bacteria"/>
</dbReference>
<dbReference type="AlphaFoldDB" id="C6LBF1"/>
<comment type="similarity">
    <text evidence="7">Belongs to the binding-protein-dependent transport system permease family.</text>
</comment>
<proteinExistence type="inferred from homology"/>
<evidence type="ECO:0000313" key="10">
    <source>
        <dbReference type="Proteomes" id="UP000005561"/>
    </source>
</evidence>
<reference evidence="9" key="1">
    <citation type="submission" date="2009-07" db="EMBL/GenBank/DDBJ databases">
        <authorList>
            <person name="Weinstock G."/>
            <person name="Sodergren E."/>
            <person name="Clifton S."/>
            <person name="Fulton L."/>
            <person name="Fulton B."/>
            <person name="Courtney L."/>
            <person name="Fronick C."/>
            <person name="Harrison M."/>
            <person name="Strong C."/>
            <person name="Farmer C."/>
            <person name="Delahaunty K."/>
            <person name="Markovic C."/>
            <person name="Hall O."/>
            <person name="Minx P."/>
            <person name="Tomlinson C."/>
            <person name="Mitreva M."/>
            <person name="Nelson J."/>
            <person name="Hou S."/>
            <person name="Wollam A."/>
            <person name="Pepin K.H."/>
            <person name="Johnson M."/>
            <person name="Bhonagiri V."/>
            <person name="Nash W.E."/>
            <person name="Warren W."/>
            <person name="Chinwalla A."/>
            <person name="Mardis E.R."/>
            <person name="Wilson R.K."/>
        </authorList>
    </citation>
    <scope>NUCLEOTIDE SEQUENCE [LARGE SCALE GENOMIC DNA]</scope>
    <source>
        <strain evidence="9">DSM 14469</strain>
    </source>
</reference>
<dbReference type="PROSITE" id="PS50928">
    <property type="entry name" value="ABC_TM1"/>
    <property type="match status" value="1"/>
</dbReference>
<dbReference type="RefSeq" id="WP_006860743.1">
    <property type="nucleotide sequence ID" value="NZ_ACCL02000003.1"/>
</dbReference>
<dbReference type="SUPFAM" id="SSF161098">
    <property type="entry name" value="MetI-like"/>
    <property type="match status" value="1"/>
</dbReference>
<name>C6LBF1_9FIRM</name>
<evidence type="ECO:0000256" key="5">
    <source>
        <dbReference type="ARBA" id="ARBA00022989"/>
    </source>
</evidence>
<evidence type="ECO:0000256" key="7">
    <source>
        <dbReference type="RuleBase" id="RU363032"/>
    </source>
</evidence>
<keyword evidence="4 7" id="KW-0812">Transmembrane</keyword>
<keyword evidence="10" id="KW-1185">Reference proteome</keyword>
<dbReference type="EMBL" id="ACCL02000003">
    <property type="protein sequence ID" value="EET62282.1"/>
    <property type="molecule type" value="Genomic_DNA"/>
</dbReference>
<comment type="caution">
    <text evidence="9">The sequence shown here is derived from an EMBL/GenBank/DDBJ whole genome shotgun (WGS) entry which is preliminary data.</text>
</comment>
<dbReference type="STRING" id="168384.SAMN05660368_01405"/>
<protein>
    <submittedName>
        <fullName evidence="9">ABC transporter, permease protein</fullName>
    </submittedName>
</protein>
<dbReference type="OrthoDB" id="9806409at2"/>
<evidence type="ECO:0000259" key="8">
    <source>
        <dbReference type="PROSITE" id="PS50928"/>
    </source>
</evidence>
<dbReference type="PANTHER" id="PTHR43163:SF6">
    <property type="entry name" value="DIPEPTIDE TRANSPORT SYSTEM PERMEASE PROTEIN DPPB-RELATED"/>
    <property type="match status" value="1"/>
</dbReference>
<evidence type="ECO:0000313" key="9">
    <source>
        <dbReference type="EMBL" id="EET62282.1"/>
    </source>
</evidence>
<keyword evidence="3" id="KW-1003">Cell membrane</keyword>
<evidence type="ECO:0000256" key="3">
    <source>
        <dbReference type="ARBA" id="ARBA00022475"/>
    </source>
</evidence>
<dbReference type="CDD" id="cd06261">
    <property type="entry name" value="TM_PBP2"/>
    <property type="match status" value="1"/>
</dbReference>
<dbReference type="GO" id="GO:0005886">
    <property type="term" value="C:plasma membrane"/>
    <property type="evidence" value="ECO:0007669"/>
    <property type="project" value="UniProtKB-SubCell"/>
</dbReference>
<organism evidence="9 10">
    <name type="scientific">Marvinbryantia formatexigens DSM 14469</name>
    <dbReference type="NCBI Taxonomy" id="478749"/>
    <lineage>
        <taxon>Bacteria</taxon>
        <taxon>Bacillati</taxon>
        <taxon>Bacillota</taxon>
        <taxon>Clostridia</taxon>
        <taxon>Lachnospirales</taxon>
        <taxon>Lachnospiraceae</taxon>
        <taxon>Marvinbryantia</taxon>
    </lineage>
</organism>
<keyword evidence="5 7" id="KW-1133">Transmembrane helix</keyword>
<dbReference type="Proteomes" id="UP000005561">
    <property type="component" value="Unassembled WGS sequence"/>
</dbReference>
<evidence type="ECO:0000256" key="2">
    <source>
        <dbReference type="ARBA" id="ARBA00022448"/>
    </source>
</evidence>
<feature type="transmembrane region" description="Helical" evidence="7">
    <location>
        <begin position="103"/>
        <end position="124"/>
    </location>
</feature>
<dbReference type="InterPro" id="IPR000515">
    <property type="entry name" value="MetI-like"/>
</dbReference>
<feature type="transmembrane region" description="Helical" evidence="7">
    <location>
        <begin position="171"/>
        <end position="190"/>
    </location>
</feature>
<dbReference type="InterPro" id="IPR035906">
    <property type="entry name" value="MetI-like_sf"/>
</dbReference>
<gene>
    <name evidence="9" type="ORF">BRYFOR_05946</name>
</gene>
<dbReference type="Pfam" id="PF00528">
    <property type="entry name" value="BPD_transp_1"/>
    <property type="match status" value="1"/>
</dbReference>
<keyword evidence="6 7" id="KW-0472">Membrane</keyword>
<feature type="transmembrane region" description="Helical" evidence="7">
    <location>
        <begin position="280"/>
        <end position="301"/>
    </location>
</feature>
<comment type="subcellular location">
    <subcellularLocation>
        <location evidence="1 7">Cell membrane</location>
        <topology evidence="1 7">Multi-pass membrane protein</topology>
    </subcellularLocation>
</comment>
<dbReference type="InterPro" id="IPR045621">
    <property type="entry name" value="BPD_transp_1_N"/>
</dbReference>
<feature type="transmembrane region" description="Helical" evidence="7">
    <location>
        <begin position="241"/>
        <end position="260"/>
    </location>
</feature>
<evidence type="ECO:0000256" key="4">
    <source>
        <dbReference type="ARBA" id="ARBA00022692"/>
    </source>
</evidence>
<evidence type="ECO:0000256" key="1">
    <source>
        <dbReference type="ARBA" id="ARBA00004651"/>
    </source>
</evidence>
<evidence type="ECO:0000256" key="6">
    <source>
        <dbReference type="ARBA" id="ARBA00023136"/>
    </source>
</evidence>
<sequence>MTRYVVKRLLIMIPTLLAVGIIMFTLMNFVPGDPAQLALGSGVHTEAEIEAKRVALGLDRPFVVRLGEYVTNIFTKFDFGKSLIDGTDIKWELMKRFPHTAKIAIFSIILTVVVGLPLGIYTAVHANSAGDRISLFITLLFDCMPSFWTALMLVLLFSLKLKWFPSSGAKSLIYFVLPTIANSLGGLAGFTRQVRASMLEVVQSDYVTTARAKGLPERDVIYGHALPNALIPILTVIGMRFGSMLGGATIIEVVFSIPGIGQYLVNSINNRDYNACTGGIIFIAFTFALVMLLTDLLYAFVDPRIKAQYVSSNKKKVK</sequence>
<dbReference type="Pfam" id="PF19300">
    <property type="entry name" value="BPD_transp_1_N"/>
    <property type="match status" value="1"/>
</dbReference>
<feature type="transmembrane region" description="Helical" evidence="7">
    <location>
        <begin position="9"/>
        <end position="30"/>
    </location>
</feature>
<accession>C6LBF1</accession>
<dbReference type="Gene3D" id="1.10.3720.10">
    <property type="entry name" value="MetI-like"/>
    <property type="match status" value="1"/>
</dbReference>
<dbReference type="GO" id="GO:0055085">
    <property type="term" value="P:transmembrane transport"/>
    <property type="evidence" value="ECO:0007669"/>
    <property type="project" value="InterPro"/>
</dbReference>
<feature type="transmembrane region" description="Helical" evidence="7">
    <location>
        <begin position="136"/>
        <end position="159"/>
    </location>
</feature>